<dbReference type="GeneID" id="8658600"/>
<reference evidence="5" key="1">
    <citation type="journal article" date="1995" name="Virology">
        <title>Transcriptional analysis of the short segment of the feline herpesvirus type 1 genome and insertional mutagenesis of a unique reading frame.</title>
        <authorList>
            <person name="Willemse M.J."/>
            <person name="Strijdveen I.G."/>
            <person name="van Schooneveld S.H."/>
            <person name="van den Berg M.C."/>
            <person name="Sondermeijer P.J."/>
        </authorList>
    </citation>
    <scope>NUCLEOTIDE SEQUENCE</scope>
    <source>
        <strain evidence="5">G2620</strain>
    </source>
</reference>
<evidence type="ECO:0000313" key="4">
    <source>
        <dbReference type="EMBL" id="AVR53419.1"/>
    </source>
</evidence>
<evidence type="ECO:0000313" key="7">
    <source>
        <dbReference type="Proteomes" id="UP000149016"/>
    </source>
</evidence>
<keyword evidence="7" id="KW-1185">Reference proteome</keyword>
<reference evidence="4" key="5">
    <citation type="submission" date="2018-03" db="EMBL/GenBank/DDBJ databases">
        <title>Feline Herpesvirus 1 isolate HR-1.</title>
        <authorList>
            <person name="Tian J."/>
            <person name="Liu Y."/>
            <person name="Liu X."/>
            <person name="Sun X."/>
            <person name="Zhang J."/>
            <person name="Qu L."/>
        </authorList>
    </citation>
    <scope>NUCLEOTIDE SEQUENCE</scope>
    <source>
        <strain evidence="4">HR-1</strain>
    </source>
</reference>
<gene>
    <name evidence="2" type="primary">US8A</name>
</gene>
<dbReference type="EMBL" id="FJ478159">
    <property type="protein sequence ID" value="ACT88361.1"/>
    <property type="molecule type" value="Genomic_DNA"/>
</dbReference>
<keyword evidence="1" id="KW-0472">Membrane</keyword>
<keyword evidence="1" id="KW-0812">Transmembrane</keyword>
<dbReference type="Proteomes" id="UP000149016">
    <property type="component" value="Segment"/>
</dbReference>
<organism evidence="5">
    <name type="scientific">Feline herpesvirus 1</name>
    <name type="common">FeHV-1</name>
    <name type="synonym">Feline viral rhinotracheitis virus</name>
    <dbReference type="NCBI Taxonomy" id="10334"/>
    <lineage>
        <taxon>Viruses</taxon>
        <taxon>Duplodnaviria</taxon>
        <taxon>Heunggongvirae</taxon>
        <taxon>Peploviricota</taxon>
        <taxon>Herviviricetes</taxon>
        <taxon>Herpesvirales</taxon>
        <taxon>Orthoherpesviridae</taxon>
        <taxon>Alphaherpesvirinae</taxon>
        <taxon>Varicellovirus</taxon>
        <taxon>Varicellovirus felidalpha1</taxon>
    </lineage>
</organism>
<reference evidence="2 7" key="3">
    <citation type="journal article" date="2010" name="Virology">
        <title>Complete genomic sequence and an infectious BAC clone of feline herpesvirus-1 (FHV-1).</title>
        <authorList>
            <person name="Tai S.H."/>
            <person name="Niikura M."/>
            <person name="Cheng H.H."/>
            <person name="Kruger J.M."/>
            <person name="Wise A.G."/>
            <person name="Maes R.K."/>
        </authorList>
    </citation>
    <scope>NUCLEOTIDE SEQUENCE [LARGE SCALE GENOMIC DNA]</scope>
    <source>
        <strain evidence="2">C-27</strain>
    </source>
</reference>
<dbReference type="EMBL" id="MH027308">
    <property type="protein sequence ID" value="AVR53419.1"/>
    <property type="molecule type" value="mRNA"/>
</dbReference>
<name>A2SUF0_FHV1</name>
<evidence type="ECO:0000256" key="1">
    <source>
        <dbReference type="SAM" id="Phobius"/>
    </source>
</evidence>
<accession>A2SUF0</accession>
<organismHost>
    <name type="scientific">Felidae</name>
    <name type="common">cat family</name>
    <dbReference type="NCBI Taxonomy" id="9681"/>
</organismHost>
<reference evidence="2" key="2">
    <citation type="submission" date="2009-12" db="EMBL/GenBank/DDBJ databases">
        <authorList>
            <person name="Tai S.-H."/>
            <person name="Niikura M."/>
            <person name="Cheng H.H."/>
            <person name="Kruger J.M."/>
            <person name="Wise A.G."/>
            <person name="Maes R.K."/>
        </authorList>
    </citation>
    <scope>NUCLEOTIDE SEQUENCE</scope>
    <source>
        <strain evidence="2">C-27</strain>
    </source>
</reference>
<dbReference type="RefSeq" id="YP_003331592.1">
    <property type="nucleotide sequence ID" value="NC_013590.2"/>
</dbReference>
<dbReference type="EMBL" id="D42113">
    <property type="protein sequence ID" value="BAA44954.1"/>
    <property type="molecule type" value="Genomic_DNA"/>
</dbReference>
<proteinExistence type="evidence at transcript level"/>
<evidence type="ECO:0000313" key="5">
    <source>
        <dbReference type="EMBL" id="BAA44954.1"/>
    </source>
</evidence>
<dbReference type="KEGG" id="vg:8658600"/>
<reference evidence="3 6" key="4">
    <citation type="submission" date="2015-04" db="EMBL/GenBank/DDBJ databases">
        <title>Diversity among historical and modern clinical isolates of feline herpesvirus 1.</title>
        <authorList>
            <person name="Vaz P.K."/>
            <person name="Job N."/>
            <person name="Horsington J."/>
            <person name="Hartley C.A."/>
            <person name="Ficorilli N."/>
            <person name="Browning G.F."/>
            <person name="Devlin J.M."/>
        </authorList>
    </citation>
    <scope>NUCLEOTIDE SEQUENCE [LARGE SCALE GENOMIC DNA]</scope>
    <source>
        <strain evidence="3">Feligen</strain>
    </source>
</reference>
<evidence type="ECO:0000313" key="3">
    <source>
        <dbReference type="EMBL" id="ANG65606.1"/>
    </source>
</evidence>
<dbReference type="Proteomes" id="UP000098246">
    <property type="component" value="Segment"/>
</dbReference>
<feature type="transmembrane region" description="Helical" evidence="1">
    <location>
        <begin position="78"/>
        <end position="97"/>
    </location>
</feature>
<keyword evidence="1" id="KW-1133">Transmembrane helix</keyword>
<evidence type="ECO:0000313" key="6">
    <source>
        <dbReference type="Proteomes" id="UP000098246"/>
    </source>
</evidence>
<evidence type="ECO:0000313" key="2">
    <source>
        <dbReference type="EMBL" id="ACT88361.1"/>
    </source>
</evidence>
<protein>
    <submittedName>
        <fullName evidence="2 3">Membrane protein US8A</fullName>
    </submittedName>
</protein>
<dbReference type="EMBL" id="KR296657">
    <property type="protein sequence ID" value="ANG65606.1"/>
    <property type="molecule type" value="Genomic_DNA"/>
</dbReference>
<sequence length="100" mass="11227">MTRRRVLAPRELEAARKLREIFNAEYVAPTFTLVDPGDTSNAYIVCRTPVTEVVSSISRGIDNRKSVDSSFIRIVSKLIIRNAIHMGLSVLCAFISYNKP</sequence>